<gene>
    <name evidence="1" type="ORF">HELGO_WM4668</name>
</gene>
<evidence type="ECO:0000313" key="1">
    <source>
        <dbReference type="EMBL" id="CAA6816506.1"/>
    </source>
</evidence>
<name>A0A6S6TNH0_9BACT</name>
<dbReference type="EMBL" id="CACVAU010000050">
    <property type="protein sequence ID" value="CAA6816506.1"/>
    <property type="molecule type" value="Genomic_DNA"/>
</dbReference>
<protein>
    <recommendedName>
        <fullName evidence="2">Antirepressor protein C-terminal domain-containing protein</fullName>
    </recommendedName>
</protein>
<evidence type="ECO:0008006" key="2">
    <source>
        <dbReference type="Google" id="ProtNLM"/>
    </source>
</evidence>
<dbReference type="AlphaFoldDB" id="A0A6S6TNH0"/>
<organism evidence="1">
    <name type="scientific">uncultured Sulfurovum sp</name>
    <dbReference type="NCBI Taxonomy" id="269237"/>
    <lineage>
        <taxon>Bacteria</taxon>
        <taxon>Pseudomonadati</taxon>
        <taxon>Campylobacterota</taxon>
        <taxon>Epsilonproteobacteria</taxon>
        <taxon>Campylobacterales</taxon>
        <taxon>Sulfurovaceae</taxon>
        <taxon>Sulfurovum</taxon>
        <taxon>environmental samples</taxon>
    </lineage>
</organism>
<accession>A0A6S6TNH0</accession>
<sequence>MSKIRRILEILFEKKEKKMNTVEETVKDTEYKIINKKHKRNYITVEELAKYFDLKEDELNQIFQTLGWSREEKGWMLMTDLGKYYGAKECYDNKTKMKYLKWHQSVRSSSQLIKTVQELTYNEPLEIAS</sequence>
<reference evidence="1" key="1">
    <citation type="submission" date="2020-01" db="EMBL/GenBank/DDBJ databases">
        <authorList>
            <person name="Meier V. D."/>
            <person name="Meier V D."/>
        </authorList>
    </citation>
    <scope>NUCLEOTIDE SEQUENCE</scope>
    <source>
        <strain evidence="1">HLG_WM_MAG_05</strain>
    </source>
</reference>
<proteinExistence type="predicted"/>